<reference evidence="1" key="3">
    <citation type="journal article" date="2017" name="Nature">
        <title>Genome sequence of the progenitor of the wheat D genome Aegilops tauschii.</title>
        <authorList>
            <person name="Luo M.C."/>
            <person name="Gu Y.Q."/>
            <person name="Puiu D."/>
            <person name="Wang H."/>
            <person name="Twardziok S.O."/>
            <person name="Deal K.R."/>
            <person name="Huo N."/>
            <person name="Zhu T."/>
            <person name="Wang L."/>
            <person name="Wang Y."/>
            <person name="McGuire P.E."/>
            <person name="Liu S."/>
            <person name="Long H."/>
            <person name="Ramasamy R.K."/>
            <person name="Rodriguez J.C."/>
            <person name="Van S.L."/>
            <person name="Yuan L."/>
            <person name="Wang Z."/>
            <person name="Xia Z."/>
            <person name="Xiao L."/>
            <person name="Anderson O.D."/>
            <person name="Ouyang S."/>
            <person name="Liang Y."/>
            <person name="Zimin A.V."/>
            <person name="Pertea G."/>
            <person name="Qi P."/>
            <person name="Bennetzen J.L."/>
            <person name="Dai X."/>
            <person name="Dawson M.W."/>
            <person name="Muller H.G."/>
            <person name="Kugler K."/>
            <person name="Rivarola-Duarte L."/>
            <person name="Spannagl M."/>
            <person name="Mayer K.F.X."/>
            <person name="Lu F.H."/>
            <person name="Bevan M.W."/>
            <person name="Leroy P."/>
            <person name="Li P."/>
            <person name="You F.M."/>
            <person name="Sun Q."/>
            <person name="Liu Z."/>
            <person name="Lyons E."/>
            <person name="Wicker T."/>
            <person name="Salzberg S.L."/>
            <person name="Devos K.M."/>
            <person name="Dvorak J."/>
        </authorList>
    </citation>
    <scope>NUCLEOTIDE SEQUENCE [LARGE SCALE GENOMIC DNA]</scope>
    <source>
        <strain evidence="1">cv. AL8/78</strain>
    </source>
</reference>
<name>A0A452XVV5_AEGTS</name>
<dbReference type="Proteomes" id="UP000015105">
    <property type="component" value="Chromosome 1D"/>
</dbReference>
<dbReference type="Gramene" id="AET1Gv20187600.14">
    <property type="protein sequence ID" value="AET1Gv20187600.14"/>
    <property type="gene ID" value="AET1Gv20187600"/>
</dbReference>
<accession>A0A452XVV5</accession>
<dbReference type="EnsemblPlants" id="AET1Gv20187600.14">
    <property type="protein sequence ID" value="AET1Gv20187600.14"/>
    <property type="gene ID" value="AET1Gv20187600"/>
</dbReference>
<sequence>GHNSSEGTVQLLCAIRPSCWVKEFRLLACRKSVDGICIIVNSLMHLK</sequence>
<protein>
    <submittedName>
        <fullName evidence="1">Uncharacterized protein</fullName>
    </submittedName>
</protein>
<proteinExistence type="predicted"/>
<reference evidence="2" key="2">
    <citation type="journal article" date="2017" name="Nat. Plants">
        <title>The Aegilops tauschii genome reveals multiple impacts of transposons.</title>
        <authorList>
            <person name="Zhao G."/>
            <person name="Zou C."/>
            <person name="Li K."/>
            <person name="Wang K."/>
            <person name="Li T."/>
            <person name="Gao L."/>
            <person name="Zhang X."/>
            <person name="Wang H."/>
            <person name="Yang Z."/>
            <person name="Liu X."/>
            <person name="Jiang W."/>
            <person name="Mao L."/>
            <person name="Kong X."/>
            <person name="Jiao Y."/>
            <person name="Jia J."/>
        </authorList>
    </citation>
    <scope>NUCLEOTIDE SEQUENCE [LARGE SCALE GENOMIC DNA]</scope>
    <source>
        <strain evidence="2">cv. AL8/78</strain>
    </source>
</reference>
<keyword evidence="2" id="KW-1185">Reference proteome</keyword>
<evidence type="ECO:0000313" key="2">
    <source>
        <dbReference type="Proteomes" id="UP000015105"/>
    </source>
</evidence>
<reference evidence="2" key="1">
    <citation type="journal article" date="2014" name="Science">
        <title>Ancient hybridizations among the ancestral genomes of bread wheat.</title>
        <authorList>
            <consortium name="International Wheat Genome Sequencing Consortium,"/>
            <person name="Marcussen T."/>
            <person name="Sandve S.R."/>
            <person name="Heier L."/>
            <person name="Spannagl M."/>
            <person name="Pfeifer M."/>
            <person name="Jakobsen K.S."/>
            <person name="Wulff B.B."/>
            <person name="Steuernagel B."/>
            <person name="Mayer K.F."/>
            <person name="Olsen O.A."/>
        </authorList>
    </citation>
    <scope>NUCLEOTIDE SEQUENCE [LARGE SCALE GENOMIC DNA]</scope>
    <source>
        <strain evidence="2">cv. AL8/78</strain>
    </source>
</reference>
<reference evidence="1" key="4">
    <citation type="submission" date="2019-03" db="UniProtKB">
        <authorList>
            <consortium name="EnsemblPlants"/>
        </authorList>
    </citation>
    <scope>IDENTIFICATION</scope>
</reference>
<dbReference type="AlphaFoldDB" id="A0A452XVV5"/>
<evidence type="ECO:0000313" key="1">
    <source>
        <dbReference type="EnsemblPlants" id="AET1Gv20187600.14"/>
    </source>
</evidence>
<organism evidence="1 2">
    <name type="scientific">Aegilops tauschii subsp. strangulata</name>
    <name type="common">Goatgrass</name>
    <dbReference type="NCBI Taxonomy" id="200361"/>
    <lineage>
        <taxon>Eukaryota</taxon>
        <taxon>Viridiplantae</taxon>
        <taxon>Streptophyta</taxon>
        <taxon>Embryophyta</taxon>
        <taxon>Tracheophyta</taxon>
        <taxon>Spermatophyta</taxon>
        <taxon>Magnoliopsida</taxon>
        <taxon>Liliopsida</taxon>
        <taxon>Poales</taxon>
        <taxon>Poaceae</taxon>
        <taxon>BOP clade</taxon>
        <taxon>Pooideae</taxon>
        <taxon>Triticodae</taxon>
        <taxon>Triticeae</taxon>
        <taxon>Triticinae</taxon>
        <taxon>Aegilops</taxon>
    </lineage>
</organism>
<reference evidence="1" key="5">
    <citation type="journal article" date="2021" name="G3 (Bethesda)">
        <title>Aegilops tauschii genome assembly Aet v5.0 features greater sequence contiguity and improved annotation.</title>
        <authorList>
            <person name="Wang L."/>
            <person name="Zhu T."/>
            <person name="Rodriguez J.C."/>
            <person name="Deal K.R."/>
            <person name="Dubcovsky J."/>
            <person name="McGuire P.E."/>
            <person name="Lux T."/>
            <person name="Spannagl M."/>
            <person name="Mayer K.F.X."/>
            <person name="Baldrich P."/>
            <person name="Meyers B.C."/>
            <person name="Huo N."/>
            <person name="Gu Y.Q."/>
            <person name="Zhou H."/>
            <person name="Devos K.M."/>
            <person name="Bennetzen J.L."/>
            <person name="Unver T."/>
            <person name="Budak H."/>
            <person name="Gulick P.J."/>
            <person name="Galiba G."/>
            <person name="Kalapos B."/>
            <person name="Nelson D.R."/>
            <person name="Li P."/>
            <person name="You F.M."/>
            <person name="Luo M.C."/>
            <person name="Dvorak J."/>
        </authorList>
    </citation>
    <scope>NUCLEOTIDE SEQUENCE [LARGE SCALE GENOMIC DNA]</scope>
    <source>
        <strain evidence="1">cv. AL8/78</strain>
    </source>
</reference>